<gene>
    <name evidence="1" type="ORF">BO97DRAFT_50632</name>
</gene>
<reference evidence="1 2" key="1">
    <citation type="submission" date="2018-02" db="EMBL/GenBank/DDBJ databases">
        <title>The genomes of Aspergillus section Nigri reveals drivers in fungal speciation.</title>
        <authorList>
            <consortium name="DOE Joint Genome Institute"/>
            <person name="Vesth T.C."/>
            <person name="Nybo J."/>
            <person name="Theobald S."/>
            <person name="Brandl J."/>
            <person name="Frisvad J.C."/>
            <person name="Nielsen K.F."/>
            <person name="Lyhne E.K."/>
            <person name="Kogle M.E."/>
            <person name="Kuo A."/>
            <person name="Riley R."/>
            <person name="Clum A."/>
            <person name="Nolan M."/>
            <person name="Lipzen A."/>
            <person name="Salamov A."/>
            <person name="Henrissat B."/>
            <person name="Wiebenga A."/>
            <person name="De vries R.P."/>
            <person name="Grigoriev I.V."/>
            <person name="Mortensen U.H."/>
            <person name="Andersen M.R."/>
            <person name="Baker S.E."/>
        </authorList>
    </citation>
    <scope>NUCLEOTIDE SEQUENCE [LARGE SCALE GENOMIC DNA]</scope>
    <source>
        <strain evidence="1 2">CBS 101889</strain>
    </source>
</reference>
<dbReference type="EMBL" id="KZ824281">
    <property type="protein sequence ID" value="RAL13021.1"/>
    <property type="molecule type" value="Genomic_DNA"/>
</dbReference>
<organism evidence="1 2">
    <name type="scientific">Aspergillus homomorphus (strain CBS 101889)</name>
    <dbReference type="NCBI Taxonomy" id="1450537"/>
    <lineage>
        <taxon>Eukaryota</taxon>
        <taxon>Fungi</taxon>
        <taxon>Dikarya</taxon>
        <taxon>Ascomycota</taxon>
        <taxon>Pezizomycotina</taxon>
        <taxon>Eurotiomycetes</taxon>
        <taxon>Eurotiomycetidae</taxon>
        <taxon>Eurotiales</taxon>
        <taxon>Aspergillaceae</taxon>
        <taxon>Aspergillus</taxon>
        <taxon>Aspergillus subgen. Circumdati</taxon>
    </lineage>
</organism>
<dbReference type="Proteomes" id="UP000248961">
    <property type="component" value="Unassembled WGS sequence"/>
</dbReference>
<evidence type="ECO:0000313" key="1">
    <source>
        <dbReference type="EMBL" id="RAL13021.1"/>
    </source>
</evidence>
<dbReference type="AlphaFoldDB" id="A0A395HYL1"/>
<accession>A0A395HYL1</accession>
<dbReference type="VEuPathDB" id="FungiDB:BO97DRAFT_50632"/>
<dbReference type="RefSeq" id="XP_025552175.1">
    <property type="nucleotide sequence ID" value="XM_025700862.1"/>
</dbReference>
<name>A0A395HYL1_ASPHC</name>
<dbReference type="GeneID" id="37205151"/>
<protein>
    <submittedName>
        <fullName evidence="1">Uncharacterized protein</fullName>
    </submittedName>
</protein>
<evidence type="ECO:0000313" key="2">
    <source>
        <dbReference type="Proteomes" id="UP000248961"/>
    </source>
</evidence>
<proteinExistence type="predicted"/>
<keyword evidence="2" id="KW-1185">Reference proteome</keyword>
<sequence>MHTFFQPVKFRLELFARQFPPFHFQTALCSSSLLSSSQTPLSPPLRPPSLPIPSPCSCSLLLRHHSNHCLIIVSTIIPEKSSPWRNFQNCCGAPHPLPRCLILDRLKLPPSSAFSALPLASGLPSWLVRPHNLSHLLFPDPSSSLSTTT</sequence>